<evidence type="ECO:0000256" key="1">
    <source>
        <dbReference type="ARBA" id="ARBA00004477"/>
    </source>
</evidence>
<evidence type="ECO:0000313" key="14">
    <source>
        <dbReference type="EMBL" id="TPP57271.1"/>
    </source>
</evidence>
<feature type="transmembrane region" description="Helical" evidence="12">
    <location>
        <begin position="564"/>
        <end position="581"/>
    </location>
</feature>
<proteinExistence type="inferred from homology"/>
<dbReference type="PANTHER" id="PTHR12250">
    <property type="entry name" value="PHOSPHATIDYLINOSITOL GLYCAN, CLASS N"/>
    <property type="match status" value="1"/>
</dbReference>
<evidence type="ECO:0000256" key="11">
    <source>
        <dbReference type="ARBA" id="ARBA00023180"/>
    </source>
</evidence>
<comment type="function">
    <text evidence="12">Ethanolamine phosphate transferase involved in glycosylphosphatidylinositol-anchor biosynthesis. Transfers ethanolamine phosphate to the first alpha-1,4-linked mannose of the glycosylphosphatidylinositol precursor of GPI-anchor.</text>
</comment>
<evidence type="ECO:0000256" key="8">
    <source>
        <dbReference type="ARBA" id="ARBA00022824"/>
    </source>
</evidence>
<feature type="domain" description="GPI ethanolamine phosphate transferase 1 C-terminal" evidence="13">
    <location>
        <begin position="425"/>
        <end position="907"/>
    </location>
</feature>
<keyword evidence="15" id="KW-1185">Reference proteome</keyword>
<dbReference type="GO" id="GO:0005789">
    <property type="term" value="C:endoplasmic reticulum membrane"/>
    <property type="evidence" value="ECO:0007669"/>
    <property type="project" value="UniProtKB-SubCell"/>
</dbReference>
<keyword evidence="11" id="KW-0325">Glycoprotein</keyword>
<feature type="transmembrane region" description="Helical" evidence="12">
    <location>
        <begin position="436"/>
        <end position="457"/>
    </location>
</feature>
<keyword evidence="9 12" id="KW-1133">Transmembrane helix</keyword>
<keyword evidence="7 12" id="KW-0812">Transmembrane</keyword>
<feature type="transmembrane region" description="Helical" evidence="12">
    <location>
        <begin position="914"/>
        <end position="932"/>
    </location>
</feature>
<dbReference type="STRING" id="46835.A0A504Y9K7"/>
<dbReference type="OrthoDB" id="2748310at2759"/>
<organism evidence="14 15">
    <name type="scientific">Fasciola gigantica</name>
    <name type="common">Giant liver fluke</name>
    <dbReference type="NCBI Taxonomy" id="46835"/>
    <lineage>
        <taxon>Eukaryota</taxon>
        <taxon>Metazoa</taxon>
        <taxon>Spiralia</taxon>
        <taxon>Lophotrochozoa</taxon>
        <taxon>Platyhelminthes</taxon>
        <taxon>Trematoda</taxon>
        <taxon>Digenea</taxon>
        <taxon>Plagiorchiida</taxon>
        <taxon>Echinostomata</taxon>
        <taxon>Echinostomatoidea</taxon>
        <taxon>Fasciolidae</taxon>
        <taxon>Fasciola</taxon>
    </lineage>
</organism>
<dbReference type="Gene3D" id="3.40.720.10">
    <property type="entry name" value="Alkaline Phosphatase, subunit A"/>
    <property type="match status" value="2"/>
</dbReference>
<comment type="caution">
    <text evidence="14">The sequence shown here is derived from an EMBL/GenBank/DDBJ whole genome shotgun (WGS) entry which is preliminary data.</text>
</comment>
<sequence length="958" mass="107014">MIYLVLFYSIFDIYYTSPLTKNLPTTSLDISPPASHLIFIVADGLRADKLFTNNMDETPFIKNLLLQHAAWGLSHTRVPTESRPGHVAMLGGFYEDVASITKGWQANAVEFDSLFNRTLRGWAWGTHEVVQLFGHGRSGFVKIESSPDELGDLTKHNMTELDTWVVERFIESLKDNKSGFFSQNSTGLLEEDQMRRGHLAFLHLDAADHVGHSFKPSSEEYRGMVRHLDTLIARVVEAVNQSQGSNRVAFVFTADHGMTEWGSHGAGSVHETVTPLLVWGAGLAGPEIIPKPVQSNEVDQYGLPVHSYERRRRELKQADLCPLMAGLLGVPIPLNSVGRVPLEFLALNDSDLAHLVRSNCLQILNQLREKRDEKKKRPWFFIEYELLTAADVEKRVTSAEALLTQGRFTDAIVQFEELTDLAISGLNYYHKYDRPFLGFCIGTIFCLWSLVILSSLVGPVPSQIVSSGASIMFTWFSALLGLALICLVIAFSHSQPVMHSVYQLVPVALFLYLVCSVDRRSRLHILYLRLRSGVCESGSVTTILIGFVVLVLLELIIWGFLYRPLLSVACVIVALWPVFDHSFGVNRTHFRRLWSCACLALAGFPLLPVIGSTFSPLLVCVSGSLLGFMCHLSFGRLAMLSQSRVELNAHRRMPFVDILLSLSLMSAGVSVYIMHSDWDMAFSMHTAIHVFSWSSLIILPLVVFYCVPPLLGVRILSWLGVVITPLILLSTHYEGIFILVFITVGLLWIQLEAPESDHFTVWRINTLLECDLAAVSQAPEDTTVYAQLLTLRNFRQSILFIFLLVFSFFGTGNIASVNSFDPRSTFCFITSLKPAIMGLLLLIKVLCPMICLGIIYAAVQLASGRRKPLTPLYAHTQDAVSAQTALSAILSNFVAVHFFAWLRDEGSWLEIGNSISHYVIAMAFGLAAFLFARFGRKMLTCHCHGLSFYVELVSRKHI</sequence>
<evidence type="ECO:0000256" key="5">
    <source>
        <dbReference type="ARBA" id="ARBA00022502"/>
    </source>
</evidence>
<feature type="transmembrane region" description="Helical" evidence="12">
    <location>
        <begin position="797"/>
        <end position="815"/>
    </location>
</feature>
<evidence type="ECO:0000256" key="9">
    <source>
        <dbReference type="ARBA" id="ARBA00022989"/>
    </source>
</evidence>
<feature type="transmembrane region" description="Helical" evidence="12">
    <location>
        <begin position="686"/>
        <end position="704"/>
    </location>
</feature>
<feature type="transmembrane region" description="Helical" evidence="12">
    <location>
        <begin position="616"/>
        <end position="634"/>
    </location>
</feature>
<dbReference type="EC" id="2.-.-.-" evidence="12"/>
<dbReference type="AlphaFoldDB" id="A0A504Y9K7"/>
<gene>
    <name evidence="14" type="ORF">FGIG_05250</name>
</gene>
<keyword evidence="5 12" id="KW-0337">GPI-anchor biosynthesis</keyword>
<dbReference type="InterPro" id="IPR037671">
    <property type="entry name" value="PIGN_N"/>
</dbReference>
<feature type="transmembrane region" description="Helical" evidence="12">
    <location>
        <begin position="593"/>
        <end position="610"/>
    </location>
</feature>
<reference evidence="14 15" key="1">
    <citation type="submission" date="2019-04" db="EMBL/GenBank/DDBJ databases">
        <title>Annotation for the trematode Fasciola gigantica.</title>
        <authorList>
            <person name="Choi Y.-J."/>
        </authorList>
    </citation>
    <scope>NUCLEOTIDE SEQUENCE [LARGE SCALE GENOMIC DNA]</scope>
    <source>
        <strain evidence="14">Uganda_cow_1</strain>
    </source>
</reference>
<protein>
    <recommendedName>
        <fullName evidence="4 12">GPI ethanolamine phosphate transferase 1</fullName>
        <ecNumber evidence="12">2.-.-.-</ecNumber>
    </recommendedName>
</protein>
<keyword evidence="6 12" id="KW-0808">Transferase</keyword>
<evidence type="ECO:0000256" key="4">
    <source>
        <dbReference type="ARBA" id="ARBA00020831"/>
    </source>
</evidence>
<dbReference type="GO" id="GO:0051377">
    <property type="term" value="F:mannose-ethanolamine phosphotransferase activity"/>
    <property type="evidence" value="ECO:0007669"/>
    <property type="project" value="UniProtKB-UniRule"/>
</dbReference>
<dbReference type="UniPathway" id="UPA00196"/>
<dbReference type="InterPro" id="IPR007070">
    <property type="entry name" value="GPI_EtnP_transferase_1"/>
</dbReference>
<keyword evidence="10 12" id="KW-0472">Membrane</keyword>
<feature type="transmembrane region" description="Helical" evidence="12">
    <location>
        <begin position="880"/>
        <end position="902"/>
    </location>
</feature>
<evidence type="ECO:0000313" key="15">
    <source>
        <dbReference type="Proteomes" id="UP000316759"/>
    </source>
</evidence>
<dbReference type="PANTHER" id="PTHR12250:SF0">
    <property type="entry name" value="GPI ETHANOLAMINE PHOSPHATE TRANSFERASE 1"/>
    <property type="match status" value="1"/>
</dbReference>
<evidence type="ECO:0000256" key="10">
    <source>
        <dbReference type="ARBA" id="ARBA00023136"/>
    </source>
</evidence>
<accession>A0A504Y9K7</accession>
<dbReference type="CDD" id="cd16020">
    <property type="entry name" value="GPI_EPT_1"/>
    <property type="match status" value="1"/>
</dbReference>
<feature type="transmembrane region" description="Helical" evidence="12">
    <location>
        <begin position="469"/>
        <end position="491"/>
    </location>
</feature>
<feature type="transmembrane region" description="Helical" evidence="12">
    <location>
        <begin position="538"/>
        <end position="558"/>
    </location>
</feature>
<keyword evidence="8 12" id="KW-0256">Endoplasmic reticulum</keyword>
<name>A0A504Y9K7_FASGI</name>
<evidence type="ECO:0000256" key="2">
    <source>
        <dbReference type="ARBA" id="ARBA00004687"/>
    </source>
</evidence>
<evidence type="ECO:0000256" key="7">
    <source>
        <dbReference type="ARBA" id="ARBA00022692"/>
    </source>
</evidence>
<feature type="transmembrane region" description="Helical" evidence="12">
    <location>
        <begin position="655"/>
        <end position="674"/>
    </location>
</feature>
<comment type="subcellular location">
    <subcellularLocation>
        <location evidence="1 12">Endoplasmic reticulum membrane</location>
        <topology evidence="1 12">Multi-pass membrane protein</topology>
    </subcellularLocation>
</comment>
<dbReference type="InterPro" id="IPR017852">
    <property type="entry name" value="GPI_EtnP_transferase_1_C"/>
</dbReference>
<comment type="pathway">
    <text evidence="2 12">Glycolipid biosynthesis; glycosylphosphatidylinositol-anchor biosynthesis.</text>
</comment>
<dbReference type="Proteomes" id="UP000316759">
    <property type="component" value="Unassembled WGS sequence"/>
</dbReference>
<dbReference type="SUPFAM" id="SSF53649">
    <property type="entry name" value="Alkaline phosphatase-like"/>
    <property type="match status" value="1"/>
</dbReference>
<dbReference type="InterPro" id="IPR017850">
    <property type="entry name" value="Alkaline_phosphatase_core_sf"/>
</dbReference>
<dbReference type="Pfam" id="PF01663">
    <property type="entry name" value="Phosphodiest"/>
    <property type="match status" value="1"/>
</dbReference>
<dbReference type="InterPro" id="IPR002591">
    <property type="entry name" value="Phosphodiest/P_Trfase"/>
</dbReference>
<feature type="transmembrane region" description="Helical" evidence="12">
    <location>
        <begin position="835"/>
        <end position="859"/>
    </location>
</feature>
<dbReference type="Pfam" id="PF04987">
    <property type="entry name" value="PigN"/>
    <property type="match status" value="1"/>
</dbReference>
<evidence type="ECO:0000256" key="3">
    <source>
        <dbReference type="ARBA" id="ARBA00008400"/>
    </source>
</evidence>
<evidence type="ECO:0000256" key="12">
    <source>
        <dbReference type="RuleBase" id="RU367138"/>
    </source>
</evidence>
<evidence type="ECO:0000256" key="6">
    <source>
        <dbReference type="ARBA" id="ARBA00022679"/>
    </source>
</evidence>
<feature type="transmembrane region" description="Helical" evidence="12">
    <location>
        <begin position="497"/>
        <end position="517"/>
    </location>
</feature>
<dbReference type="GO" id="GO:0006506">
    <property type="term" value="P:GPI anchor biosynthetic process"/>
    <property type="evidence" value="ECO:0007669"/>
    <property type="project" value="UniProtKB-UniPathway"/>
</dbReference>
<evidence type="ECO:0000259" key="13">
    <source>
        <dbReference type="Pfam" id="PF04987"/>
    </source>
</evidence>
<comment type="similarity">
    <text evidence="3 12">Belongs to the PIGG/PIGN/PIGO family. PIGN subfamily.</text>
</comment>
<dbReference type="EMBL" id="SUNJ01013438">
    <property type="protein sequence ID" value="TPP57271.1"/>
    <property type="molecule type" value="Genomic_DNA"/>
</dbReference>